<dbReference type="Gene3D" id="3.50.50.60">
    <property type="entry name" value="FAD/NAD(P)-binding domain"/>
    <property type="match status" value="1"/>
</dbReference>
<sequence length="489" mass="50937">MTTDSSLDAVVVGAGPNGLAAAVILARAGLSVEVHEAASTPGGGARTEESTLPGHRHDVCSAVHPMGLASPFFRAFDLAAHGVRMLQPDLAYAHPLDGGRAGLAWRDLGRTAAGLGVDGRAWRGLLGPLAAAWPGVVDLAMSDLRGVPADPLSAIRLARRMLEQGSPLWNLRFRDEIAPAMFTGVCAHAIAPSQAIAPAGAGLLLAALAHGVGWPIPEGGSAAITDALVADLRAHGSRVITGSRIDRLAQLPRARAVLLDLTPAGLLRIAGSELPERYARRLAAFRYGGAACKVDFALRAPVPWANSDCASAGTLHLIGSRADAVVAQRAVAAGLHAERPFVLAVQPGVVDPGRAPAGSHTLWTYAHVPQGSDRDVSAAVIDQIERFAPGFREIVAAHRVRTAMDLQGHDANYVGGDIAAGAVTLRQLIARPVLRFDPYATPLDGVYLCSASTPPGPGVHGMAGLHAARRVLRQRFGITDDPLRLLRQS</sequence>
<gene>
    <name evidence="1" type="ORF">TL08_12210</name>
</gene>
<organism evidence="1 2">
    <name type="scientific">Actinoalloteichus hymeniacidonis</name>
    <dbReference type="NCBI Taxonomy" id="340345"/>
    <lineage>
        <taxon>Bacteria</taxon>
        <taxon>Bacillati</taxon>
        <taxon>Actinomycetota</taxon>
        <taxon>Actinomycetes</taxon>
        <taxon>Pseudonocardiales</taxon>
        <taxon>Pseudonocardiaceae</taxon>
        <taxon>Actinoalloteichus</taxon>
    </lineage>
</organism>
<dbReference type="Pfam" id="PF13450">
    <property type="entry name" value="NAD_binding_8"/>
    <property type="match status" value="1"/>
</dbReference>
<protein>
    <submittedName>
        <fullName evidence="1">Phytoene dehydrogenase-like oxidoreductase</fullName>
    </submittedName>
</protein>
<dbReference type="InterPro" id="IPR036188">
    <property type="entry name" value="FAD/NAD-bd_sf"/>
</dbReference>
<dbReference type="KEGG" id="ahm:TL08_12210"/>
<dbReference type="PANTHER" id="PTHR10668:SF105">
    <property type="entry name" value="DEHYDROGENASE-RELATED"/>
    <property type="match status" value="1"/>
</dbReference>
<accession>A0AAC9MYU9</accession>
<dbReference type="PANTHER" id="PTHR10668">
    <property type="entry name" value="PHYTOENE DEHYDROGENASE"/>
    <property type="match status" value="1"/>
</dbReference>
<dbReference type="RefSeq" id="WP_069848946.1">
    <property type="nucleotide sequence ID" value="NZ_CP014859.1"/>
</dbReference>
<dbReference type="AlphaFoldDB" id="A0AAC9MYU9"/>
<dbReference type="Proteomes" id="UP000095210">
    <property type="component" value="Chromosome"/>
</dbReference>
<dbReference type="SUPFAM" id="SSF51905">
    <property type="entry name" value="FAD/NAD(P)-binding domain"/>
    <property type="match status" value="1"/>
</dbReference>
<evidence type="ECO:0000313" key="1">
    <source>
        <dbReference type="EMBL" id="AOS63256.1"/>
    </source>
</evidence>
<keyword evidence="2" id="KW-1185">Reference proteome</keyword>
<evidence type="ECO:0000313" key="2">
    <source>
        <dbReference type="Proteomes" id="UP000095210"/>
    </source>
</evidence>
<dbReference type="EMBL" id="CP014859">
    <property type="protein sequence ID" value="AOS63256.1"/>
    <property type="molecule type" value="Genomic_DNA"/>
</dbReference>
<reference evidence="2" key="1">
    <citation type="submission" date="2016-03" db="EMBL/GenBank/DDBJ databases">
        <title>Complete genome sequence of the type strain Actinoalloteichus hymeniacidonis DSM 45092.</title>
        <authorList>
            <person name="Schaffert L."/>
            <person name="Albersmeier A."/>
            <person name="Winkler A."/>
            <person name="Kalinowski J."/>
            <person name="Zotchev S."/>
            <person name="Ruckert C."/>
        </authorList>
    </citation>
    <scope>NUCLEOTIDE SEQUENCE [LARGE SCALE GENOMIC DNA]</scope>
    <source>
        <strain evidence="2">HPA177(T) (DSM 45092(T))</strain>
    </source>
</reference>
<name>A0AAC9MYU9_9PSEU</name>
<proteinExistence type="predicted"/>